<comment type="caution">
    <text evidence="1">The sequence shown here is derived from an EMBL/GenBank/DDBJ whole genome shotgun (WGS) entry which is preliminary data.</text>
</comment>
<proteinExistence type="predicted"/>
<name>A0A1F4ZDR0_9BACT</name>
<dbReference type="AlphaFoldDB" id="A0A1F4ZDR0"/>
<evidence type="ECO:0000313" key="1">
    <source>
        <dbReference type="EMBL" id="OGD04285.1"/>
    </source>
</evidence>
<dbReference type="InterPro" id="IPR036583">
    <property type="entry name" value="23S_rRNA_IVS_sf"/>
</dbReference>
<organism evidence="1 2">
    <name type="scientific">Candidatus Amesbacteria bacterium RIFCSPLOWO2_01_FULL_48_25</name>
    <dbReference type="NCBI Taxonomy" id="1797259"/>
    <lineage>
        <taxon>Bacteria</taxon>
        <taxon>Candidatus Amesiibacteriota</taxon>
    </lineage>
</organism>
<dbReference type="EMBL" id="MEXN01000001">
    <property type="protein sequence ID" value="OGD04285.1"/>
    <property type="molecule type" value="Genomic_DNA"/>
</dbReference>
<dbReference type="Gene3D" id="1.20.1440.60">
    <property type="entry name" value="23S rRNA-intervening sequence"/>
    <property type="match status" value="1"/>
</dbReference>
<protein>
    <submittedName>
        <fullName evidence="1">Four helix bundle protein</fullName>
    </submittedName>
</protein>
<reference evidence="1 2" key="1">
    <citation type="journal article" date="2016" name="Nat. Commun.">
        <title>Thousands of microbial genomes shed light on interconnected biogeochemical processes in an aquifer system.</title>
        <authorList>
            <person name="Anantharaman K."/>
            <person name="Brown C.T."/>
            <person name="Hug L.A."/>
            <person name="Sharon I."/>
            <person name="Castelle C.J."/>
            <person name="Probst A.J."/>
            <person name="Thomas B.C."/>
            <person name="Singh A."/>
            <person name="Wilkins M.J."/>
            <person name="Karaoz U."/>
            <person name="Brodie E.L."/>
            <person name="Williams K.H."/>
            <person name="Hubbard S.S."/>
            <person name="Banfield J.F."/>
        </authorList>
    </citation>
    <scope>NUCLEOTIDE SEQUENCE [LARGE SCALE GENOMIC DNA]</scope>
</reference>
<dbReference type="NCBIfam" id="TIGR02436">
    <property type="entry name" value="four helix bundle protein"/>
    <property type="match status" value="1"/>
</dbReference>
<dbReference type="PIRSF" id="PIRSF035652">
    <property type="entry name" value="CHP02436"/>
    <property type="match status" value="1"/>
</dbReference>
<accession>A0A1F4ZDR0</accession>
<dbReference type="InterPro" id="IPR012657">
    <property type="entry name" value="23S_rRNA-intervening_sequence"/>
</dbReference>
<gene>
    <name evidence="1" type="ORF">A2989_04565</name>
</gene>
<dbReference type="STRING" id="1797259.A2989_04565"/>
<dbReference type="Pfam" id="PF05635">
    <property type="entry name" value="23S_rRNA_IVP"/>
    <property type="match status" value="1"/>
</dbReference>
<sequence>MTIEPQNSKSKSFDLEERTAIFGQNSIRFCKSIRPNEITRSLINQLIRSATSIGANYMEANGADSKNDFRAKISICKKESKETMHWLRMFAEAEPDKIEESRVLWREAKELSLIFGAINRK</sequence>
<evidence type="ECO:0000313" key="2">
    <source>
        <dbReference type="Proteomes" id="UP000177080"/>
    </source>
</evidence>
<dbReference type="PANTHER" id="PTHR38471">
    <property type="entry name" value="FOUR HELIX BUNDLE PROTEIN"/>
    <property type="match status" value="1"/>
</dbReference>
<dbReference type="Proteomes" id="UP000177080">
    <property type="component" value="Unassembled WGS sequence"/>
</dbReference>
<dbReference type="PANTHER" id="PTHR38471:SF2">
    <property type="entry name" value="FOUR HELIX BUNDLE PROTEIN"/>
    <property type="match status" value="1"/>
</dbReference>
<dbReference type="SUPFAM" id="SSF158446">
    <property type="entry name" value="IVS-encoded protein-like"/>
    <property type="match status" value="1"/>
</dbReference>